<dbReference type="InterPro" id="IPR006164">
    <property type="entry name" value="DNA_bd_Ku70/Ku80"/>
</dbReference>
<comment type="function">
    <text evidence="3">With LigD forms a non-homologous end joining (NHEJ) DNA repair enzyme, which repairs dsDNA breaks with reduced fidelity. Binds linear dsDNA with 5'- and 3'- overhangs but not closed circular dsDNA nor ssDNA. Recruits and stimulates the ligase activity of LigD.</text>
</comment>
<dbReference type="CDD" id="cd00789">
    <property type="entry name" value="KU_like"/>
    <property type="match status" value="1"/>
</dbReference>
<dbReference type="PIRSF" id="PIRSF006493">
    <property type="entry name" value="Prok_Ku"/>
    <property type="match status" value="1"/>
</dbReference>
<evidence type="ECO:0000313" key="6">
    <source>
        <dbReference type="EMBL" id="MBB4662538.1"/>
    </source>
</evidence>
<evidence type="ECO:0000256" key="3">
    <source>
        <dbReference type="HAMAP-Rule" id="MF_01875"/>
    </source>
</evidence>
<evidence type="ECO:0000256" key="1">
    <source>
        <dbReference type="ARBA" id="ARBA00023125"/>
    </source>
</evidence>
<dbReference type="EMBL" id="JACHNU010000002">
    <property type="protein sequence ID" value="MBB4662538.1"/>
    <property type="molecule type" value="Genomic_DNA"/>
</dbReference>
<gene>
    <name evidence="3" type="primary">ku</name>
    <name evidence="6" type="ORF">BDZ31_002124</name>
</gene>
<dbReference type="GO" id="GO:0006310">
    <property type="term" value="P:DNA recombination"/>
    <property type="evidence" value="ECO:0007669"/>
    <property type="project" value="UniProtKB-KW"/>
</dbReference>
<keyword evidence="3" id="KW-0234">DNA repair</keyword>
<dbReference type="PANTHER" id="PTHR41251:SF1">
    <property type="entry name" value="NON-HOMOLOGOUS END JOINING PROTEIN KU"/>
    <property type="match status" value="1"/>
</dbReference>
<evidence type="ECO:0000256" key="4">
    <source>
        <dbReference type="SAM" id="MobiDB-lite"/>
    </source>
</evidence>
<dbReference type="Gene3D" id="2.40.290.10">
    <property type="match status" value="1"/>
</dbReference>
<keyword evidence="1 3" id="KW-0238">DNA-binding</keyword>
<evidence type="ECO:0000313" key="7">
    <source>
        <dbReference type="Proteomes" id="UP000585272"/>
    </source>
</evidence>
<protein>
    <recommendedName>
        <fullName evidence="3">Non-homologous end joining protein Ku</fullName>
    </recommendedName>
</protein>
<comment type="similarity">
    <text evidence="3">Belongs to the prokaryotic Ku family.</text>
</comment>
<dbReference type="SMART" id="SM00559">
    <property type="entry name" value="Ku78"/>
    <property type="match status" value="1"/>
</dbReference>
<keyword evidence="7" id="KW-1185">Reference proteome</keyword>
<dbReference type="HAMAP" id="MF_01875">
    <property type="entry name" value="Prokaryotic_Ku"/>
    <property type="match status" value="1"/>
</dbReference>
<feature type="compositionally biased region" description="Basic residues" evidence="4">
    <location>
        <begin position="280"/>
        <end position="300"/>
    </location>
</feature>
<keyword evidence="2 3" id="KW-0233">DNA recombination</keyword>
<keyword evidence="3" id="KW-0227">DNA damage</keyword>
<dbReference type="GO" id="GO:0006303">
    <property type="term" value="P:double-strand break repair via nonhomologous end joining"/>
    <property type="evidence" value="ECO:0007669"/>
    <property type="project" value="UniProtKB-UniRule"/>
</dbReference>
<dbReference type="GO" id="GO:0003690">
    <property type="term" value="F:double-stranded DNA binding"/>
    <property type="evidence" value="ECO:0007669"/>
    <property type="project" value="UniProtKB-UniRule"/>
</dbReference>
<dbReference type="Proteomes" id="UP000585272">
    <property type="component" value="Unassembled WGS sequence"/>
</dbReference>
<dbReference type="InterPro" id="IPR009187">
    <property type="entry name" value="Prok_Ku"/>
</dbReference>
<feature type="compositionally biased region" description="Low complexity" evidence="4">
    <location>
        <begin position="269"/>
        <end position="279"/>
    </location>
</feature>
<dbReference type="FunFam" id="2.40.290.10:FF:000004">
    <property type="entry name" value="Non-homologous end joining protein Ku"/>
    <property type="match status" value="1"/>
</dbReference>
<reference evidence="6 7" key="1">
    <citation type="submission" date="2020-08" db="EMBL/GenBank/DDBJ databases">
        <title>Genomic Encyclopedia of Archaeal and Bacterial Type Strains, Phase II (KMG-II): from individual species to whole genera.</title>
        <authorList>
            <person name="Goeker M."/>
        </authorList>
    </citation>
    <scope>NUCLEOTIDE SEQUENCE [LARGE SCALE GENOMIC DNA]</scope>
    <source>
        <strain evidence="6 7">DSM 23288</strain>
    </source>
</reference>
<dbReference type="Pfam" id="PF02735">
    <property type="entry name" value="Ku"/>
    <property type="match status" value="1"/>
</dbReference>
<dbReference type="RefSeq" id="WP_183341777.1">
    <property type="nucleotide sequence ID" value="NZ_JACHNU010000002.1"/>
</dbReference>
<dbReference type="NCBIfam" id="TIGR02772">
    <property type="entry name" value="Ku_bact"/>
    <property type="match status" value="1"/>
</dbReference>
<sequence>MPRAIWSGAISFGLVNVPVKLYSATAPKTVRFNQLHAEDGGRLRQKRICSIDGEEVPYDQIVKGYEIAPDHYVVITQEELDALDPRATKTIDIEEFVDLAEIDPVYYDSAYHIAPATGGAKAYQLLLSAMEEAGKVAIGRFVLRTRQQLCALRPADGVLTLSTMLYGDEVNAPDRIDELEALGDVEANEREVAMARQLIDSLSAPFEPQKFRDDYRERVLALIERKAAGEEVAVQPIAERPAEVPDLMAALEASLATVRGDGDGEGDQAAEPVADGAAAPRRRRRAAARASRRAAAKSRG</sequence>
<accession>A0A840IEW1</accession>
<evidence type="ECO:0000259" key="5">
    <source>
        <dbReference type="SMART" id="SM00559"/>
    </source>
</evidence>
<dbReference type="PANTHER" id="PTHR41251">
    <property type="entry name" value="NON-HOMOLOGOUS END JOINING PROTEIN KU"/>
    <property type="match status" value="1"/>
</dbReference>
<feature type="region of interest" description="Disordered" evidence="4">
    <location>
        <begin position="258"/>
        <end position="300"/>
    </location>
</feature>
<comment type="subunit">
    <text evidence="3">Homodimer. Interacts with LigD.</text>
</comment>
<comment type="caution">
    <text evidence="6">The sequence shown here is derived from an EMBL/GenBank/DDBJ whole genome shotgun (WGS) entry which is preliminary data.</text>
</comment>
<feature type="domain" description="Ku" evidence="5">
    <location>
        <begin position="53"/>
        <end position="181"/>
    </location>
</feature>
<dbReference type="InterPro" id="IPR016194">
    <property type="entry name" value="SPOC-like_C_dom_sf"/>
</dbReference>
<organism evidence="6 7">
    <name type="scientific">Conexibacter arvalis</name>
    <dbReference type="NCBI Taxonomy" id="912552"/>
    <lineage>
        <taxon>Bacteria</taxon>
        <taxon>Bacillati</taxon>
        <taxon>Actinomycetota</taxon>
        <taxon>Thermoleophilia</taxon>
        <taxon>Solirubrobacterales</taxon>
        <taxon>Conexibacteraceae</taxon>
        <taxon>Conexibacter</taxon>
    </lineage>
</organism>
<name>A0A840IEW1_9ACTN</name>
<dbReference type="SUPFAM" id="SSF100939">
    <property type="entry name" value="SPOC domain-like"/>
    <property type="match status" value="1"/>
</dbReference>
<proteinExistence type="inferred from homology"/>
<evidence type="ECO:0000256" key="2">
    <source>
        <dbReference type="ARBA" id="ARBA00023172"/>
    </source>
</evidence>
<dbReference type="AlphaFoldDB" id="A0A840IEW1"/>